<dbReference type="Gene3D" id="2.40.20.10">
    <property type="entry name" value="Plasminogen Kringle 4"/>
    <property type="match status" value="1"/>
</dbReference>
<keyword evidence="5" id="KW-0732">Signal</keyword>
<dbReference type="InterPro" id="IPR000001">
    <property type="entry name" value="Kringle"/>
</dbReference>
<evidence type="ECO:0000313" key="7">
    <source>
        <dbReference type="EMBL" id="SBT76309.1"/>
    </source>
</evidence>
<dbReference type="SMART" id="SM01411">
    <property type="entry name" value="Ephrin_rec_like"/>
    <property type="match status" value="9"/>
</dbReference>
<feature type="region of interest" description="Disordered" evidence="3">
    <location>
        <begin position="75"/>
        <end position="95"/>
    </location>
</feature>
<dbReference type="PROSITE" id="PS00021">
    <property type="entry name" value="KRINGLE_1"/>
    <property type="match status" value="1"/>
</dbReference>
<dbReference type="InterPro" id="IPR013806">
    <property type="entry name" value="Kringle-like"/>
</dbReference>
<evidence type="ECO:0000256" key="4">
    <source>
        <dbReference type="SAM" id="Phobius"/>
    </source>
</evidence>
<dbReference type="SMART" id="SM00130">
    <property type="entry name" value="KR"/>
    <property type="match status" value="1"/>
</dbReference>
<feature type="transmembrane region" description="Helical" evidence="4">
    <location>
        <begin position="2527"/>
        <end position="2552"/>
    </location>
</feature>
<feature type="compositionally biased region" description="Polar residues" evidence="3">
    <location>
        <begin position="85"/>
        <end position="95"/>
    </location>
</feature>
<dbReference type="Pfam" id="PF24633">
    <property type="entry name" value="DUF7630"/>
    <property type="match status" value="1"/>
</dbReference>
<feature type="transmembrane region" description="Helical" evidence="4">
    <location>
        <begin position="2672"/>
        <end position="2695"/>
    </location>
</feature>
<feature type="transmembrane region" description="Helical" evidence="4">
    <location>
        <begin position="2383"/>
        <end position="2410"/>
    </location>
</feature>
<dbReference type="Gene3D" id="2.10.50.10">
    <property type="entry name" value="Tumor Necrosis Factor Receptor, subunit A, domain 2"/>
    <property type="match status" value="6"/>
</dbReference>
<evidence type="ECO:0000256" key="1">
    <source>
        <dbReference type="ARBA" id="ARBA00022572"/>
    </source>
</evidence>
<feature type="chain" id="PRO_5008677982" evidence="5">
    <location>
        <begin position="21"/>
        <end position="3182"/>
    </location>
</feature>
<dbReference type="Pfam" id="PF24634">
    <property type="entry name" value="DUF7631"/>
    <property type="match status" value="1"/>
</dbReference>
<dbReference type="InterPro" id="IPR023298">
    <property type="entry name" value="ATPase_P-typ_TM_dom_sf"/>
</dbReference>
<dbReference type="EMBL" id="LT594511">
    <property type="protein sequence ID" value="SBT76309.1"/>
    <property type="molecule type" value="Genomic_DNA"/>
</dbReference>
<dbReference type="InterPro" id="IPR056048">
    <property type="entry name" value="CRMPA/B-like_DUF7631"/>
</dbReference>
<feature type="transmembrane region" description="Helical" evidence="4">
    <location>
        <begin position="2649"/>
        <end position="2666"/>
    </location>
</feature>
<feature type="transmembrane region" description="Helical" evidence="4">
    <location>
        <begin position="2578"/>
        <end position="2600"/>
    </location>
</feature>
<name>A0A1C3KQC5_PLAOA</name>
<evidence type="ECO:0000313" key="8">
    <source>
        <dbReference type="Proteomes" id="UP000243200"/>
    </source>
</evidence>
<dbReference type="InterPro" id="IPR018056">
    <property type="entry name" value="Kringle_CS"/>
</dbReference>
<feature type="transmembrane region" description="Helical" evidence="4">
    <location>
        <begin position="2277"/>
        <end position="2299"/>
    </location>
</feature>
<sequence length="3182" mass="369008">MVMNYMLIFLLVLLFSTVKGANEKKDIQIVNQSYGKDDKDVFNARGVRGTPIKKGEVKFYKRSTGDRNYLSMVSSAKKGGKADTPQETLYSTPRGNSYNTQRQNSYITTRGDSYNTQRNNSYKGLRLTSSFAQTGFNKQEHNKYLYSALQIMIDQFCHPGIGRCLNDLKNCACYSKLKLVRSSKFYSCLENCGKVTSCPWHSSYRVIKLVPHEYILNKMISTCVVSSLQRKLDKSCGENKLYRLKGPKHYCIPYDIIDINKSGSYCLNNDKKEIFCYGYFSYNIAINFEEYETTFDEHMNAITNNNCNETVEENSGLYYEGCQNISISGKKCLPWDDLNIVKLLGITFNHNFCRNPEQHSQIYCFVQASGFIYREFCEKKKKNYPNNITYSGEITYSFDITMKNVSDFDIGLSYNDCSTLYVPLNNPNLKIIKNVLNYKYHDIDGEIALTISFNNFAHKNFISDTLSICACFFYYYSEKILVCSDNSYKTKVGTFHNVKPFSSKKSNVFYLDKNNNFSIDINTEQMKKEIFIFSGNYSYECNTLNVLYSSYEIIYEVLLNEHFNELIQQINPPLDPSKKYSHIYAYSDNVFDLQSFIRRNDAYINGIKLETGNSRSRNSGNRGDTFFQKLNNLKQGSNIICMRHATANGNIFSYVGRIIYNEKSSSKTKYILRKRNSIYENLMYLNEISNFDSDHFFSFSPDNCENSDILHVTEKKMDIMKEDNVNRYRNYYHIYSYNYYKTYYGTYSGGFYTDDHIQDSFENKNSLYYFSVKEISNVKNTVNYLCERNSKNEKFNPLSLVNFSDFLFVQFDEFAHHFGIYDLPSSVYNYKLTNELCNFMQRHFYFKGISFLNTETKILSVWTHEKENFISLWLVTSKSPTPFFLIKYDIHAPRFAFIEFNRIKNPTYSPNARMGNLARLKSSLRSSRLTSSLEPAAYSSSSSITTITSADIYIFSMKKFLIKKYRTNDFYKFHTVKRMYYLKLVQVVHVHKFTYNKNIFFFLLFKKNFISILNSDLEEVTIINDNLNVYINATPIKIQCLGHNKVTCFVLYEMHKILWFDILFDANSIVEILMNMQTGKGNGVSGVSGVNGVNTVNTVNTVNVVNKGNVNDQSRSTYGGSSAQGKPTLQRAINSYGLEKSRNFLMGYEGSSSVVGAKHVYSYEEKDVDILLGVSTDMLVISKLEEYVIYISSKKTNRLHIYATDSSEKTIAYYKYVTNEHVPNYEINSLFGYIFGNINFINSFITKEGNIENVIYSFVHENLSVTMIIYRHKTLYTYTDNITLVPIIIGDKRQIKYFTLHYKNKKLKDQNLSINKKTGVINIKFSKVFINFVQLDIVMHGLFHIYTARVGFHVTCEDGHYFKDKTCYPCEKGYYNNIKEIKKNLTYNTKCLPCGENKTTLVEKETNPKNCLCDLGYEYIKNPNNTHKFICSPCSYGEYKNIISNGLCRGDKCKENSTSTILGAKNELESTCFCNPGFFQHYNTSGVEECNPCPNDYFCPGKLEKKKKCPPYNKTQRTNRNNFTTIDSCFCEEGYEPINITKIKKKKSRDKHYYNIFFAKYSYPLVNIDPRHICKECNVGYYKDTISSDQCIKCPNKSTTKKFGSTSIHSCNLCYPGYYKNLYKVCSECLPDHFCVGTSTQKDLLQYTGDAVVCPNNSVTHKPYKINTSFKNCLCIKGYVKNLQESYNINQHCKVVPLNSYKDTVSNHLGTPCPSNSGTLKVGAISANECICNKGYFYDNSVHACVECPTGYYCPEKNMKTKFMKPIKCPNNSANTNRGSYELSNCRCNFGYTVNAKVQNLNAKQVLLQRVASLLPSGAALLGAAPLEASPNQRWLKHKIEKTLSDPVNAYPLLMCVKCPISTYKSNIANEACQECPKNSKTLKNFNSSDVFFCLCDKGYYLEEQTCKACSFGKMYCEGESIFKITPEIYNRIINDVMKYIHLFSDSHKKQFINSVINHYSSYTSNLQLSGSGNMGKQRGGHEILEKGIEEYNPFEEYPVKIYSRMSKIVPGEQKLSLPKWKRKTSKPNTTIMFGVEREHMPNGASVGELEITFLKNYFYKNHRNVIYAKHRKFVPCQKNTVIPLGVDSSQTYDDCKCAKGYYLESRDDSKSVKLCKPCEEGTFKNFVGDEKFCVSCPPKSTSLKGSIYPSHCFCKEGFFYSKEKCLECLEGATCKGGLYENTMKKIKLGIENIQITPDDHTKPESKRGYYLDESITKLVDVSEWKFIKCPISGACLEKNICHYSMNNYLCVECNKGYTNSFMKTLCVKCPNNMTNIILIFTIYIIFCFIIIIIAYLNISSGFYRRSIHSIVIKIAVNYISSMLVIRVLEDNNLLWPKYMLRFYNKMNKLVTIGGDRKIVSIDCLLRHFFDISYADSFFYTSLVFFLIPIMLMITLTVMLFIILNVYTFVKKKVIANKLDLLRIAKKEKIFFLANSLEKSYSKERFIMILRYIKLEKYTLIDRLFIFFEDMIPVYVTFLFIMHAKTALAMFQLFDCSYIKYTKHFGKYILSRASSIQCNFKKDYFRFFVLGIVGTIVWSLGIPLLSFFVLYINRHNLFLENIRIKYGFLHNGYLPNRWYWEVFVFSRKLCVLFITTVILFPSDEAARDTSRLLLVTFVAIFSLCIHFIFQPFDKRNFFTLNKLENFSLYIWVSTIIVISVLLSMNLSELLTFVILFFLSLLHIMFTVKLLICLLYECIYNIRRKKACYDIPFIGSCAKLLAEIVERKMKQEPLIYYDKNARCISIVLPELVTKRKKKWGKLSYMLRNVFKGLSTFGGKKNGYTQLEKEKKTERRVLNGYGVKAEVGSNSTYDEEILQKSMKNSLQSVDHTGGNNILPDVQHGRGKYSLQTELIKNQRMKFCFFLKSTNVSINGNISKEHRMFAIEIYKELFDIFLKNVTLTYISDNFFEFIFKTSINIGKLIDNLDQKEKIFESLDKEQNFKNIIQWSLERKEKYNETKKLEESKLLAMKYCKSDYNITGQHMDTLNISSSFCDNDMESSYGTNKTKEGTTRQRIYVSTEERKKLFSFFSDDLLDRKIPLSEFYFILLELKLKYFRNLTSYFHMFKLYKMLEKNRKGEQIKRLNRKLQKCQRLNGSSRKKSNEENNQMKEIKGIHEKIPVLYKECRNLSKVIEQLKGEYVNLSKNDMETHSLKECANENFDDDISLSSQGSTGEDFVYKQLG</sequence>
<keyword evidence="4" id="KW-0472">Membrane</keyword>
<dbReference type="InterPro" id="IPR011641">
    <property type="entry name" value="Tyr-kin_ephrin_A/B_rcpt-like"/>
</dbReference>
<keyword evidence="4" id="KW-1133">Transmembrane helix</keyword>
<dbReference type="InterPro" id="IPR038178">
    <property type="entry name" value="Kringle_sf"/>
</dbReference>
<feature type="domain" description="Kringle" evidence="6">
    <location>
        <begin position="310"/>
        <end position="387"/>
    </location>
</feature>
<evidence type="ECO:0000256" key="5">
    <source>
        <dbReference type="SAM" id="SignalP"/>
    </source>
</evidence>
<keyword evidence="2" id="KW-1015">Disulfide bond</keyword>
<dbReference type="VEuPathDB" id="PlasmoDB:POWCR01_070013600"/>
<dbReference type="InterPro" id="IPR056047">
    <property type="entry name" value="CRMPA-like_DUF7630"/>
</dbReference>
<gene>
    <name evidence="7" type="primary">CRMP1</name>
    <name evidence="7" type="ORF">POWCR01_070013600</name>
</gene>
<organism evidence="7 8">
    <name type="scientific">Plasmodium ovale</name>
    <name type="common">malaria parasite P. ovale</name>
    <dbReference type="NCBI Taxonomy" id="36330"/>
    <lineage>
        <taxon>Eukaryota</taxon>
        <taxon>Sar</taxon>
        <taxon>Alveolata</taxon>
        <taxon>Apicomplexa</taxon>
        <taxon>Aconoidasida</taxon>
        <taxon>Haemosporida</taxon>
        <taxon>Plasmodiidae</taxon>
        <taxon>Plasmodium</taxon>
        <taxon>Plasmodium (Plasmodium)</taxon>
    </lineage>
</organism>
<dbReference type="Proteomes" id="UP000243200">
    <property type="component" value="Chromosome 7"/>
</dbReference>
<proteinExistence type="predicted"/>
<dbReference type="Pfam" id="PF07699">
    <property type="entry name" value="Ephrin_rec_like"/>
    <property type="match status" value="2"/>
</dbReference>
<dbReference type="SUPFAM" id="SSF81665">
    <property type="entry name" value="Calcium ATPase, transmembrane domain M"/>
    <property type="match status" value="1"/>
</dbReference>
<reference evidence="7 8" key="1">
    <citation type="submission" date="2016-06" db="EMBL/GenBank/DDBJ databases">
        <authorList>
            <consortium name="Pathogen Informatics"/>
        </authorList>
    </citation>
    <scope>NUCLEOTIDE SEQUENCE [LARGE SCALE GENOMIC DNA]</scope>
    <source>
        <strain evidence="7">PowCR01</strain>
    </source>
</reference>
<dbReference type="PANTHER" id="PTHR11319">
    <property type="entry name" value="G PROTEIN-COUPLED RECEPTOR-RELATED"/>
    <property type="match status" value="1"/>
</dbReference>
<accession>A0A1C3KQC5</accession>
<protein>
    <submittedName>
        <fullName evidence="7">Cysteine repeat modular protein 1, putative</fullName>
    </submittedName>
</protein>
<feature type="transmembrane region" description="Helical" evidence="4">
    <location>
        <begin position="2612"/>
        <end position="2629"/>
    </location>
</feature>
<dbReference type="OrthoDB" id="10035969at2759"/>
<dbReference type="PANTHER" id="PTHR11319:SF35">
    <property type="entry name" value="OUTER MEMBRANE PROTEIN PMPC-RELATED"/>
    <property type="match status" value="1"/>
</dbReference>
<dbReference type="PROSITE" id="PS50070">
    <property type="entry name" value="KRINGLE_2"/>
    <property type="match status" value="1"/>
</dbReference>
<dbReference type="VEuPathDB" id="PlasmoDB:PocGH01_07018800"/>
<evidence type="ECO:0000256" key="2">
    <source>
        <dbReference type="ARBA" id="ARBA00023157"/>
    </source>
</evidence>
<dbReference type="SUPFAM" id="SSF57440">
    <property type="entry name" value="Kringle-like"/>
    <property type="match status" value="1"/>
</dbReference>
<keyword evidence="4" id="KW-0812">Transmembrane</keyword>
<keyword evidence="1" id="KW-0420">Kringle</keyword>
<feature type="transmembrane region" description="Helical" evidence="4">
    <location>
        <begin position="2311"/>
        <end position="2329"/>
    </location>
</feature>
<evidence type="ECO:0000256" key="3">
    <source>
        <dbReference type="SAM" id="MobiDB-lite"/>
    </source>
</evidence>
<feature type="signal peptide" evidence="5">
    <location>
        <begin position="1"/>
        <end position="20"/>
    </location>
</feature>
<evidence type="ECO:0000259" key="6">
    <source>
        <dbReference type="PROSITE" id="PS50070"/>
    </source>
</evidence>